<protein>
    <submittedName>
        <fullName evidence="2">DUF1002 domain-containing protein</fullName>
    </submittedName>
</protein>
<proteinExistence type="predicted"/>
<evidence type="ECO:0000256" key="1">
    <source>
        <dbReference type="SAM" id="SignalP"/>
    </source>
</evidence>
<dbReference type="InterPro" id="IPR009343">
    <property type="entry name" value="DUF1002"/>
</dbReference>
<reference evidence="2" key="1">
    <citation type="journal article" date="2022" name="Int. J. Syst. Evol. Microbiol.">
        <title>Apilactobacillus apisilvae sp. nov., Nicolia spurrieriana gen. nov. sp. nov., Bombilactobacillus folatiphilus sp. nov. and Bombilactobacillus thymidiniphilus sp. nov., four new lactic acid bacterial isolates from stingless bees Tetragonula carbonaria and Austroplebeia australis.</title>
        <authorList>
            <person name="Oliphant S.A."/>
            <person name="Watson-Haigh N.S."/>
            <person name="Sumby K.M."/>
            <person name="Gardner J."/>
            <person name="Groom S."/>
            <person name="Jiranek V."/>
        </authorList>
    </citation>
    <scope>NUCLEOTIDE SEQUENCE</scope>
    <source>
        <strain evidence="2">SG4_D2</strain>
    </source>
</reference>
<dbReference type="Proteomes" id="UP000831495">
    <property type="component" value="Chromosome"/>
</dbReference>
<dbReference type="RefSeq" id="WP_249514484.1">
    <property type="nucleotide sequence ID" value="NZ_CP093366.1"/>
</dbReference>
<organism evidence="2 3">
    <name type="scientific">Bombilactobacillus folatiphilus</name>
    <dbReference type="NCBI Taxonomy" id="2923362"/>
    <lineage>
        <taxon>Bacteria</taxon>
        <taxon>Bacillati</taxon>
        <taxon>Bacillota</taxon>
        <taxon>Bacilli</taxon>
        <taxon>Lactobacillales</taxon>
        <taxon>Lactobacillaceae</taxon>
        <taxon>Bombilactobacillus</taxon>
    </lineage>
</organism>
<accession>A0ABY4P9E2</accession>
<feature type="signal peptide" evidence="1">
    <location>
        <begin position="1"/>
        <end position="27"/>
    </location>
</feature>
<keyword evidence="3" id="KW-1185">Reference proteome</keyword>
<feature type="chain" id="PRO_5046839951" evidence="1">
    <location>
        <begin position="28"/>
        <end position="323"/>
    </location>
</feature>
<name>A0ABY4P9E2_9LACO</name>
<keyword evidence="1" id="KW-0732">Signal</keyword>
<evidence type="ECO:0000313" key="3">
    <source>
        <dbReference type="Proteomes" id="UP000831495"/>
    </source>
</evidence>
<dbReference type="EMBL" id="CP093366">
    <property type="protein sequence ID" value="UQS82214.1"/>
    <property type="molecule type" value="Genomic_DNA"/>
</dbReference>
<dbReference type="Pfam" id="PF06207">
    <property type="entry name" value="DUF1002"/>
    <property type="match status" value="1"/>
</dbReference>
<sequence>MHKKVSLLTILTLAISSFSIWINPVRADDNQNWNTPVMTLGTSLSTSQRQGTIDVLSNQIANKNFQKLTVTGATLVQYLNPAGDNFTNNSGVWSSALIEKTAKGSGINVQILKYNGKNNITTITENQYRNAALTAGISDANIYVTSATPIDGSGALAGVYAAFAQNGDHLNENQVAAAQNEMNTLSQINQQNKSQNGYSDTQLNNAVAQAKSQMAKIGPNITVNQITNIVNNTIQSNNLQNIITANQKQQIINLLVQVRDSGALKNGNFKQQANKLSSDIKSHAQAIINKVNTPQNQNLLQQIWTSITNFFSHLFGGNQNQPQ</sequence>
<gene>
    <name evidence="2" type="ORF">MOO45_00525</name>
</gene>
<evidence type="ECO:0000313" key="2">
    <source>
        <dbReference type="EMBL" id="UQS82214.1"/>
    </source>
</evidence>